<evidence type="ECO:0008006" key="3">
    <source>
        <dbReference type="Google" id="ProtNLM"/>
    </source>
</evidence>
<accession>A0ABQ5G3C1</accession>
<comment type="caution">
    <text evidence="1">The sequence shown here is derived from an EMBL/GenBank/DDBJ whole genome shotgun (WGS) entry which is preliminary data.</text>
</comment>
<dbReference type="EMBL" id="BQNB010018010">
    <property type="protein sequence ID" value="GJT69678.1"/>
    <property type="molecule type" value="Genomic_DNA"/>
</dbReference>
<gene>
    <name evidence="1" type="ORF">Tco_1028964</name>
</gene>
<sequence>MGLTNGQTAWNSFVLEDLMDVSYQKEIANAEKGYSIHGWYQGRVSDEILLSRMELTKQMQDIKSTVVRDQMQKAKIQWAVEGDENSKFFHGIVNRKRVHLSVKGVMVDGEWVDDQTC</sequence>
<evidence type="ECO:0000313" key="1">
    <source>
        <dbReference type="EMBL" id="GJT69678.1"/>
    </source>
</evidence>
<protein>
    <recommendedName>
        <fullName evidence="3">RNA-directed DNA polymerase, eukaryota</fullName>
    </recommendedName>
</protein>
<reference evidence="1" key="1">
    <citation type="journal article" date="2022" name="Int. J. Mol. Sci.">
        <title>Draft Genome of Tanacetum Coccineum: Genomic Comparison of Closely Related Tanacetum-Family Plants.</title>
        <authorList>
            <person name="Yamashiro T."/>
            <person name="Shiraishi A."/>
            <person name="Nakayama K."/>
            <person name="Satake H."/>
        </authorList>
    </citation>
    <scope>NUCLEOTIDE SEQUENCE</scope>
</reference>
<organism evidence="1 2">
    <name type="scientific">Tanacetum coccineum</name>
    <dbReference type="NCBI Taxonomy" id="301880"/>
    <lineage>
        <taxon>Eukaryota</taxon>
        <taxon>Viridiplantae</taxon>
        <taxon>Streptophyta</taxon>
        <taxon>Embryophyta</taxon>
        <taxon>Tracheophyta</taxon>
        <taxon>Spermatophyta</taxon>
        <taxon>Magnoliopsida</taxon>
        <taxon>eudicotyledons</taxon>
        <taxon>Gunneridae</taxon>
        <taxon>Pentapetalae</taxon>
        <taxon>asterids</taxon>
        <taxon>campanulids</taxon>
        <taxon>Asterales</taxon>
        <taxon>Asteraceae</taxon>
        <taxon>Asteroideae</taxon>
        <taxon>Anthemideae</taxon>
        <taxon>Anthemidinae</taxon>
        <taxon>Tanacetum</taxon>
    </lineage>
</organism>
<reference evidence="1" key="2">
    <citation type="submission" date="2022-01" db="EMBL/GenBank/DDBJ databases">
        <authorList>
            <person name="Yamashiro T."/>
            <person name="Shiraishi A."/>
            <person name="Satake H."/>
            <person name="Nakayama K."/>
        </authorList>
    </citation>
    <scope>NUCLEOTIDE SEQUENCE</scope>
</reference>
<evidence type="ECO:0000313" key="2">
    <source>
        <dbReference type="Proteomes" id="UP001151760"/>
    </source>
</evidence>
<keyword evidence="2" id="KW-1185">Reference proteome</keyword>
<dbReference type="Proteomes" id="UP001151760">
    <property type="component" value="Unassembled WGS sequence"/>
</dbReference>
<name>A0ABQ5G3C1_9ASTR</name>
<proteinExistence type="predicted"/>